<evidence type="ECO:0000313" key="3">
    <source>
        <dbReference type="Proteomes" id="UP000507470"/>
    </source>
</evidence>
<dbReference type="OrthoDB" id="10392237at2759"/>
<evidence type="ECO:0000256" key="1">
    <source>
        <dbReference type="SAM" id="MobiDB-lite"/>
    </source>
</evidence>
<feature type="compositionally biased region" description="Polar residues" evidence="1">
    <location>
        <begin position="130"/>
        <end position="144"/>
    </location>
</feature>
<dbReference type="InterPro" id="IPR011011">
    <property type="entry name" value="Znf_FYVE_PHD"/>
</dbReference>
<dbReference type="EMBL" id="CACVKT020005969">
    <property type="protein sequence ID" value="CAC5398821.1"/>
    <property type="molecule type" value="Genomic_DNA"/>
</dbReference>
<accession>A0A6J8CSS5</accession>
<sequence length="153" mass="17459">MRRCHPENIRKSTVSRKKCANSITSYHHNDVPAITQEISIRRNDDSTEKSPETCAVCDSIIMDDKYEICDICNDIAHPECMTISGNNLTCHSCSNTIERLKPTQGENEQNDTSQTFIKSCELPEDKENNQEQTQKSTMRTNSPKGRNYIMTLK</sequence>
<name>A0A6J8CSS5_MYTCO</name>
<dbReference type="AlphaFoldDB" id="A0A6J8CSS5"/>
<organism evidence="2 3">
    <name type="scientific">Mytilus coruscus</name>
    <name type="common">Sea mussel</name>
    <dbReference type="NCBI Taxonomy" id="42192"/>
    <lineage>
        <taxon>Eukaryota</taxon>
        <taxon>Metazoa</taxon>
        <taxon>Spiralia</taxon>
        <taxon>Lophotrochozoa</taxon>
        <taxon>Mollusca</taxon>
        <taxon>Bivalvia</taxon>
        <taxon>Autobranchia</taxon>
        <taxon>Pteriomorphia</taxon>
        <taxon>Mytilida</taxon>
        <taxon>Mytiloidea</taxon>
        <taxon>Mytilidae</taxon>
        <taxon>Mytilinae</taxon>
        <taxon>Mytilus</taxon>
    </lineage>
</organism>
<dbReference type="Proteomes" id="UP000507470">
    <property type="component" value="Unassembled WGS sequence"/>
</dbReference>
<reference evidence="2 3" key="1">
    <citation type="submission" date="2020-06" db="EMBL/GenBank/DDBJ databases">
        <authorList>
            <person name="Li R."/>
            <person name="Bekaert M."/>
        </authorList>
    </citation>
    <scope>NUCLEOTIDE SEQUENCE [LARGE SCALE GENOMIC DNA]</scope>
    <source>
        <strain evidence="3">wild</strain>
    </source>
</reference>
<evidence type="ECO:0008006" key="4">
    <source>
        <dbReference type="Google" id="ProtNLM"/>
    </source>
</evidence>
<proteinExistence type="predicted"/>
<gene>
    <name evidence="2" type="ORF">MCOR_33154</name>
</gene>
<feature type="region of interest" description="Disordered" evidence="1">
    <location>
        <begin position="121"/>
        <end position="153"/>
    </location>
</feature>
<dbReference type="SUPFAM" id="SSF57903">
    <property type="entry name" value="FYVE/PHD zinc finger"/>
    <property type="match status" value="1"/>
</dbReference>
<keyword evidence="3" id="KW-1185">Reference proteome</keyword>
<protein>
    <recommendedName>
        <fullName evidence="4">Phorbol-ester/DAG-type domain-containing protein</fullName>
    </recommendedName>
</protein>
<evidence type="ECO:0000313" key="2">
    <source>
        <dbReference type="EMBL" id="CAC5398821.1"/>
    </source>
</evidence>